<dbReference type="InterPro" id="IPR003356">
    <property type="entry name" value="DNA_methylase_A-5"/>
</dbReference>
<dbReference type="OrthoDB" id="9784823at2"/>
<protein>
    <recommendedName>
        <fullName evidence="1">DNA methylase adenine-specific domain-containing protein</fullName>
    </recommendedName>
</protein>
<dbReference type="PANTHER" id="PTHR42998">
    <property type="entry name" value="TYPE I RESTRICTION ENZYME HINDVIIP M PROTEIN-RELATED"/>
    <property type="match status" value="1"/>
</dbReference>
<dbReference type="GO" id="GO:0008170">
    <property type="term" value="F:N-methyltransferase activity"/>
    <property type="evidence" value="ECO:0007669"/>
    <property type="project" value="InterPro"/>
</dbReference>
<sequence>MTNDTSSTVSVTLAEIARLAGVGRAAVSNWRRRYETFPSPIGGTDVSPLFSLFEVEKWLQAESKIKRTVGSLDRLWPEIESLGDRDAMGWLIASVGMRLAPSGHAPLTPAKLTLSARQADLLEQAADLAESEGAARTFDFLLERWHRMHVRQITVTPAPLAELMAGIASTAHRGKVRSVLDPACGTGTLLLTVGRRPDAEPPALLGQDSEPVLAALASARLAMAGLSSSVAAADTLRADTHAGVHADLVLCNPPSNQRDWGHAELATDARWVYGQPPRTEPELAWVQHATAALTQGGVAVLVLPPAVAARRAGRRIRAGLLRSGALRAVIALPPGVAPPHGIGLHLWVLGTPDEANSKTDLLLVDTTRGAEGAATAKPEIDWARLSNSVTSALLGEPGTDRVSVPVVDLLDEQVDLTPGRHVPGPTVANVAELRRSWTRFDIHVEELRTAAQRLSALTPEGSASPSYTTVAELERAGALEIRSGQAVPQDRVLRGERPQNAVPVMTVAALLTDRPQNWLSTEHVTQGEANGTLTVTASQDVIVVGAARSFEVRVDTDAPSVLGPQLHALRTDPAVLDPWFLAVCLRAPANVRQAGTHASTSSRVDVRRLQVPRMPLEEQREYGEMHRKLTIFERELRGLQLVGSELSRSLTDVLGSGQLRKG</sequence>
<evidence type="ECO:0000259" key="1">
    <source>
        <dbReference type="Pfam" id="PF02384"/>
    </source>
</evidence>
<dbReference type="InterPro" id="IPR052916">
    <property type="entry name" value="Type-I_RE_MTase_Subunit"/>
</dbReference>
<dbReference type="Gene3D" id="3.40.50.150">
    <property type="entry name" value="Vaccinia Virus protein VP39"/>
    <property type="match status" value="1"/>
</dbReference>
<dbReference type="PRINTS" id="PR00507">
    <property type="entry name" value="N12N6MTFRASE"/>
</dbReference>
<dbReference type="PANTHER" id="PTHR42998:SF1">
    <property type="entry name" value="TYPE I RESTRICTION ENZYME HINDI METHYLASE SUBUNIT"/>
    <property type="match status" value="1"/>
</dbReference>
<feature type="domain" description="DNA methylase adenine-specific" evidence="1">
    <location>
        <begin position="156"/>
        <end position="369"/>
    </location>
</feature>
<dbReference type="Pfam" id="PF02384">
    <property type="entry name" value="N6_Mtase"/>
    <property type="match status" value="1"/>
</dbReference>
<dbReference type="GO" id="GO:0003677">
    <property type="term" value="F:DNA binding"/>
    <property type="evidence" value="ECO:0007669"/>
    <property type="project" value="InterPro"/>
</dbReference>
<name>A0A0X3VSE2_STRVO</name>
<evidence type="ECO:0000313" key="3">
    <source>
        <dbReference type="Proteomes" id="UP000053413"/>
    </source>
</evidence>
<dbReference type="RefSeq" id="WP_059147271.1">
    <property type="nucleotide sequence ID" value="NZ_LLZJ01000384.1"/>
</dbReference>
<reference evidence="3" key="1">
    <citation type="submission" date="2015-10" db="EMBL/GenBank/DDBJ databases">
        <authorList>
            <person name="Ju K.-S."/>
            <person name="Doroghazi J.R."/>
            <person name="Metcalf W.W."/>
        </authorList>
    </citation>
    <scope>NUCLEOTIDE SEQUENCE [LARGE SCALE GENOMIC DNA]</scope>
    <source>
        <strain evidence="3">NRRL F-8817</strain>
    </source>
</reference>
<comment type="caution">
    <text evidence="2">The sequence shown here is derived from an EMBL/GenBank/DDBJ whole genome shotgun (WGS) entry which is preliminary data.</text>
</comment>
<dbReference type="AlphaFoldDB" id="A0A0X3VSE2"/>
<organism evidence="2 3">
    <name type="scientific">Streptomyces violaceusniger</name>
    <dbReference type="NCBI Taxonomy" id="68280"/>
    <lineage>
        <taxon>Bacteria</taxon>
        <taxon>Bacillati</taxon>
        <taxon>Actinomycetota</taxon>
        <taxon>Actinomycetes</taxon>
        <taxon>Kitasatosporales</taxon>
        <taxon>Streptomycetaceae</taxon>
        <taxon>Streptomyces</taxon>
        <taxon>Streptomyces violaceusniger group</taxon>
    </lineage>
</organism>
<accession>A0A0X3VSE2</accession>
<dbReference type="SUPFAM" id="SSF53335">
    <property type="entry name" value="S-adenosyl-L-methionine-dependent methyltransferases"/>
    <property type="match status" value="1"/>
</dbReference>
<dbReference type="Proteomes" id="UP000053413">
    <property type="component" value="Unassembled WGS sequence"/>
</dbReference>
<dbReference type="InterPro" id="IPR029063">
    <property type="entry name" value="SAM-dependent_MTases_sf"/>
</dbReference>
<evidence type="ECO:0000313" key="2">
    <source>
        <dbReference type="EMBL" id="KUL47629.1"/>
    </source>
</evidence>
<proteinExistence type="predicted"/>
<dbReference type="EMBL" id="LLZJ01000384">
    <property type="protein sequence ID" value="KUL47629.1"/>
    <property type="molecule type" value="Genomic_DNA"/>
</dbReference>
<gene>
    <name evidence="2" type="ORF">ADL28_31990</name>
</gene>